<dbReference type="InterPro" id="IPR004658">
    <property type="entry name" value="OMP_Slp"/>
</dbReference>
<proteinExistence type="predicted"/>
<keyword evidence="3" id="KW-1185">Reference proteome</keyword>
<dbReference type="PROSITE" id="PS51257">
    <property type="entry name" value="PROKAR_LIPOPROTEIN"/>
    <property type="match status" value="1"/>
</dbReference>
<organism evidence="2 3">
    <name type="scientific">Opacimonas viscosa</name>
    <dbReference type="NCBI Taxonomy" id="2961944"/>
    <lineage>
        <taxon>Bacteria</taxon>
        <taxon>Pseudomonadati</taxon>
        <taxon>Pseudomonadota</taxon>
        <taxon>Gammaproteobacteria</taxon>
        <taxon>Alteromonadales</taxon>
        <taxon>Alteromonadaceae</taxon>
        <taxon>Opacimonas</taxon>
    </lineage>
</organism>
<feature type="compositionally biased region" description="Basic and acidic residues" evidence="1">
    <location>
        <begin position="237"/>
        <end position="253"/>
    </location>
</feature>
<evidence type="ECO:0000256" key="1">
    <source>
        <dbReference type="SAM" id="MobiDB-lite"/>
    </source>
</evidence>
<keyword evidence="2" id="KW-0449">Lipoprotein</keyword>
<gene>
    <name evidence="2" type="ORF">NLF92_03535</name>
</gene>
<dbReference type="Pfam" id="PF03843">
    <property type="entry name" value="Slp"/>
    <property type="match status" value="1"/>
</dbReference>
<accession>A0AA42BLX3</accession>
<feature type="compositionally biased region" description="Polar residues" evidence="1">
    <location>
        <begin position="194"/>
        <end position="213"/>
    </location>
</feature>
<evidence type="ECO:0000313" key="3">
    <source>
        <dbReference type="Proteomes" id="UP001165413"/>
    </source>
</evidence>
<reference evidence="2" key="1">
    <citation type="submission" date="2022-07" db="EMBL/GenBank/DDBJ databases">
        <title>Characterization of the Novel Bacterium Alteromonas immobilis LMIT006 and Alteromonas gregis LMIT007.</title>
        <authorList>
            <person name="Lin X."/>
        </authorList>
    </citation>
    <scope>NUCLEOTIDE SEQUENCE</scope>
    <source>
        <strain evidence="2">LMIT007</strain>
    </source>
</reference>
<protein>
    <submittedName>
        <fullName evidence="2">Slp family lipoprotein</fullName>
    </submittedName>
</protein>
<dbReference type="GO" id="GO:0019867">
    <property type="term" value="C:outer membrane"/>
    <property type="evidence" value="ECO:0007669"/>
    <property type="project" value="InterPro"/>
</dbReference>
<dbReference type="PANTHER" id="PTHR37530:SF1">
    <property type="entry name" value="OUTER MEMBRANE PROTEIN SLP"/>
    <property type="match status" value="1"/>
</dbReference>
<dbReference type="PANTHER" id="PTHR37530">
    <property type="entry name" value="OUTER MEMBRANE PROTEIN SLP"/>
    <property type="match status" value="1"/>
</dbReference>
<sequence>MKKIIVLTSILLLGACSSIPDTLQAPENARLVNYQDVVTQNVSENAQARWGGVIANVKNNADGSVIEIVHYPLRASGRPNLRAESIGRFKAFVDGFIDPLVFKQERVVSVLGTVGEPVSDIIQEQPYVYPSIQVSGYHLWEDVQEVDVQTISVMPFYRFGHGFGFDSGFPYFRSRHYLNYLENRRIRIRSNNNQSGQPSGVPTKNTTGSDGAQSTSSTTSHTRQVLPERTVPPPRPQLERPRQVDERDRVRNK</sequence>
<evidence type="ECO:0000313" key="2">
    <source>
        <dbReference type="EMBL" id="MCP3428017.1"/>
    </source>
</evidence>
<name>A0AA42BLX3_9ALTE</name>
<dbReference type="EMBL" id="JANATA010000004">
    <property type="protein sequence ID" value="MCP3428017.1"/>
    <property type="molecule type" value="Genomic_DNA"/>
</dbReference>
<dbReference type="AlphaFoldDB" id="A0AA42BLX3"/>
<dbReference type="RefSeq" id="WP_254098950.1">
    <property type="nucleotide sequence ID" value="NZ_JANATA010000004.1"/>
</dbReference>
<dbReference type="Proteomes" id="UP001165413">
    <property type="component" value="Unassembled WGS sequence"/>
</dbReference>
<comment type="caution">
    <text evidence="2">The sequence shown here is derived from an EMBL/GenBank/DDBJ whole genome shotgun (WGS) entry which is preliminary data.</text>
</comment>
<dbReference type="NCBIfam" id="TIGR00752">
    <property type="entry name" value="slp"/>
    <property type="match status" value="1"/>
</dbReference>
<feature type="region of interest" description="Disordered" evidence="1">
    <location>
        <begin position="189"/>
        <end position="253"/>
    </location>
</feature>